<feature type="transmembrane region" description="Helical" evidence="9">
    <location>
        <begin position="51"/>
        <end position="70"/>
    </location>
</feature>
<dbReference type="EMBL" id="JBCGDC010000090">
    <property type="protein sequence ID" value="MFB6396388.1"/>
    <property type="molecule type" value="Genomic_DNA"/>
</dbReference>
<sequence length="520" mass="53717">MSGVQRLTIVRYAGFAGAVLLAVAAYLGGALVELEIGVTPLKILRGENGPLIIACWLVGTALMTGAWWAARDAVQSTRWALVTTGLWLLPLLFAPPLASRDVYAYACQGATYAAGFNPYEQGVSALPCPWLDSISRIWRDTPAPYGPLFVLIAGGVVAATDNLTTIIATFRVIAVLGVGLTAATLPVLARRCGVPAGRALWIGLACPLVAIHLVSGAHNDALMIGLVLAGLALLVTRPGRAWAMVGAGALLGLAVAVKATAGVVVPFAALLALPAAFRWRDLVRYGGVVVAGALGAMVAVTLVAGRGFGWIAGLSSSGDTIQWSSPPTAVGQTISYVPRLFGVHFDAIPAARLVGMLVLLVFLVALWWRSRPAVAPGGPSRDEAGTSGAGGTGAAEAAGTAVPAASGDLGRDPLTAAAIALVATVALSPVFHPWYLTWPLALVAATTTRLRRFVGVCAVACFLVLPDGTGLPRYTKFPGAPLMAILVVLVGIRVWRWWRTAPRSTGPAPVPAHGREAGDR</sequence>
<feature type="transmembrane region" description="Helical" evidence="9">
    <location>
        <begin position="196"/>
        <end position="215"/>
    </location>
</feature>
<feature type="transmembrane region" description="Helical" evidence="9">
    <location>
        <begin position="416"/>
        <end position="437"/>
    </location>
</feature>
<organism evidence="10 11">
    <name type="scientific">Polymorphospora lycopeni</name>
    <dbReference type="NCBI Taxonomy" id="3140240"/>
    <lineage>
        <taxon>Bacteria</taxon>
        <taxon>Bacillati</taxon>
        <taxon>Actinomycetota</taxon>
        <taxon>Actinomycetes</taxon>
        <taxon>Micromonosporales</taxon>
        <taxon>Micromonosporaceae</taxon>
        <taxon>Polymorphospora</taxon>
    </lineage>
</organism>
<comment type="similarity">
    <text evidence="7">Belongs to the MptA/B family.</text>
</comment>
<feature type="transmembrane region" description="Helical" evidence="9">
    <location>
        <begin position="143"/>
        <end position="160"/>
    </location>
</feature>
<feature type="transmembrane region" description="Helical" evidence="9">
    <location>
        <begin position="221"/>
        <end position="237"/>
    </location>
</feature>
<evidence type="ECO:0000256" key="3">
    <source>
        <dbReference type="ARBA" id="ARBA00022679"/>
    </source>
</evidence>
<evidence type="ECO:0000313" key="11">
    <source>
        <dbReference type="Proteomes" id="UP001582793"/>
    </source>
</evidence>
<keyword evidence="11" id="KW-1185">Reference proteome</keyword>
<dbReference type="NCBIfam" id="NF038066">
    <property type="entry name" value="MptB"/>
    <property type="match status" value="1"/>
</dbReference>
<proteinExistence type="inferred from homology"/>
<evidence type="ECO:0000256" key="2">
    <source>
        <dbReference type="ARBA" id="ARBA00022676"/>
    </source>
</evidence>
<feature type="transmembrane region" description="Helical" evidence="9">
    <location>
        <begin position="166"/>
        <end position="189"/>
    </location>
</feature>
<evidence type="ECO:0000256" key="5">
    <source>
        <dbReference type="ARBA" id="ARBA00022989"/>
    </source>
</evidence>
<evidence type="ECO:0000256" key="7">
    <source>
        <dbReference type="ARBA" id="ARBA00043987"/>
    </source>
</evidence>
<comment type="subcellular location">
    <subcellularLocation>
        <location evidence="1">Membrane</location>
        <topology evidence="1">Multi-pass membrane protein</topology>
    </subcellularLocation>
</comment>
<evidence type="ECO:0000256" key="8">
    <source>
        <dbReference type="SAM" id="MobiDB-lite"/>
    </source>
</evidence>
<keyword evidence="5 9" id="KW-1133">Transmembrane helix</keyword>
<dbReference type="InterPro" id="IPR049829">
    <property type="entry name" value="MptA/B-like"/>
</dbReference>
<dbReference type="GO" id="GO:0016757">
    <property type="term" value="F:glycosyltransferase activity"/>
    <property type="evidence" value="ECO:0007669"/>
    <property type="project" value="UniProtKB-KW"/>
</dbReference>
<feature type="transmembrane region" description="Helical" evidence="9">
    <location>
        <begin position="249"/>
        <end position="273"/>
    </location>
</feature>
<keyword evidence="6 9" id="KW-0472">Membrane</keyword>
<dbReference type="Proteomes" id="UP001582793">
    <property type="component" value="Unassembled WGS sequence"/>
</dbReference>
<reference evidence="10 11" key="1">
    <citation type="submission" date="2024-04" db="EMBL/GenBank/DDBJ databases">
        <title>Polymorphospora sp. isolated from Baiyangdian Lake in Xiong'an New Area.</title>
        <authorList>
            <person name="Zhang X."/>
            <person name="Liu J."/>
        </authorList>
    </citation>
    <scope>NUCLEOTIDE SEQUENCE [LARGE SCALE GENOMIC DNA]</scope>
    <source>
        <strain evidence="10 11">2-325</strain>
    </source>
</reference>
<feature type="transmembrane region" description="Helical" evidence="9">
    <location>
        <begin position="477"/>
        <end position="495"/>
    </location>
</feature>
<dbReference type="RefSeq" id="WP_375735841.1">
    <property type="nucleotide sequence ID" value="NZ_JBCGDC010000090.1"/>
</dbReference>
<feature type="region of interest" description="Disordered" evidence="8">
    <location>
        <begin position="374"/>
        <end position="395"/>
    </location>
</feature>
<accession>A0ABV5CWL4</accession>
<evidence type="ECO:0000313" key="10">
    <source>
        <dbReference type="EMBL" id="MFB6396388.1"/>
    </source>
</evidence>
<gene>
    <name evidence="10" type="primary">mptB</name>
    <name evidence="10" type="ORF">AAFH96_25260</name>
</gene>
<feature type="transmembrane region" description="Helical" evidence="9">
    <location>
        <begin position="285"/>
        <end position="305"/>
    </location>
</feature>
<keyword evidence="4 9" id="KW-0812">Transmembrane</keyword>
<evidence type="ECO:0000256" key="6">
    <source>
        <dbReference type="ARBA" id="ARBA00023136"/>
    </source>
</evidence>
<keyword evidence="2 10" id="KW-0328">Glycosyltransferase</keyword>
<protein>
    <submittedName>
        <fullName evidence="10">Polyprenol phosphomannose-dependent alpha 1,6 mannosyltransferase MptB</fullName>
    </submittedName>
</protein>
<evidence type="ECO:0000256" key="4">
    <source>
        <dbReference type="ARBA" id="ARBA00022692"/>
    </source>
</evidence>
<evidence type="ECO:0000256" key="9">
    <source>
        <dbReference type="SAM" id="Phobius"/>
    </source>
</evidence>
<feature type="transmembrane region" description="Helical" evidence="9">
    <location>
        <begin position="349"/>
        <end position="368"/>
    </location>
</feature>
<dbReference type="Pfam" id="PF26314">
    <property type="entry name" value="MptA_B_family"/>
    <property type="match status" value="1"/>
</dbReference>
<feature type="transmembrane region" description="Helical" evidence="9">
    <location>
        <begin position="12"/>
        <end position="31"/>
    </location>
</feature>
<keyword evidence="3" id="KW-0808">Transferase</keyword>
<comment type="caution">
    <text evidence="10">The sequence shown here is derived from an EMBL/GenBank/DDBJ whole genome shotgun (WGS) entry which is preliminary data.</text>
</comment>
<evidence type="ECO:0000256" key="1">
    <source>
        <dbReference type="ARBA" id="ARBA00004141"/>
    </source>
</evidence>
<name>A0ABV5CWL4_9ACTN</name>